<sequence>MRLDNEESSNIEDRRGGGGLPGGRAGVGIGTIVVALAASYFFGIDPSVVINGAQMLNRGSQAEAQAPSAPVRESASEQTERRFVAQVLRDTEVTWQQIFQAEGRSYRDPKLVLFRNATPTACGSGEAAMGPFYCPGDQKVYLDLSFFDEMERRFHAPGDAARAYVIAHEVGHHVQNLLGISGKVQQARQRASERESNALSVRLELQADCFAGVWVNKANQQRKVLEAGDIESVMGAASAIGDDTLQKNARGYVTPDSFTHGSSAQRMRWFRTGFEGGDIRQCNTFERTS</sequence>
<protein>
    <submittedName>
        <fullName evidence="6">Neutral zinc metallopeptidase</fullName>
    </submittedName>
</protein>
<dbReference type="PANTHER" id="PTHR30168:SF0">
    <property type="entry name" value="INNER MEMBRANE PROTEIN"/>
    <property type="match status" value="1"/>
</dbReference>
<keyword evidence="7" id="KW-1185">Reference proteome</keyword>
<dbReference type="RefSeq" id="WP_345923735.1">
    <property type="nucleotide sequence ID" value="NZ_JBDIVF010000001.1"/>
</dbReference>
<evidence type="ECO:0000256" key="4">
    <source>
        <dbReference type="ARBA" id="ARBA00023136"/>
    </source>
</evidence>
<dbReference type="Pfam" id="PF04228">
    <property type="entry name" value="Zn_peptidase"/>
    <property type="match status" value="1"/>
</dbReference>
<evidence type="ECO:0000313" key="6">
    <source>
        <dbReference type="EMBL" id="MET1490181.1"/>
    </source>
</evidence>
<dbReference type="InterPro" id="IPR007343">
    <property type="entry name" value="Uncharacterised_pept_Zn_put"/>
</dbReference>
<evidence type="ECO:0000256" key="2">
    <source>
        <dbReference type="ARBA" id="ARBA00022692"/>
    </source>
</evidence>
<evidence type="ECO:0000256" key="3">
    <source>
        <dbReference type="ARBA" id="ARBA00022989"/>
    </source>
</evidence>
<proteinExistence type="predicted"/>
<comment type="subcellular location">
    <subcellularLocation>
        <location evidence="1">Membrane</location>
        <topology evidence="1">Single-pass membrane protein</topology>
    </subcellularLocation>
</comment>
<organism evidence="6 7">
    <name type="scientific">Uliginosibacterium paludis</name>
    <dbReference type="NCBI Taxonomy" id="1615952"/>
    <lineage>
        <taxon>Bacteria</taxon>
        <taxon>Pseudomonadati</taxon>
        <taxon>Pseudomonadota</taxon>
        <taxon>Betaproteobacteria</taxon>
        <taxon>Rhodocyclales</taxon>
        <taxon>Zoogloeaceae</taxon>
        <taxon>Uliginosibacterium</taxon>
    </lineage>
</organism>
<reference evidence="6 7" key="1">
    <citation type="submission" date="2024-07" db="EMBL/GenBank/DDBJ databases">
        <title>Uliginosibacterium paludis KCTC:42655.</title>
        <authorList>
            <person name="Kim M.K."/>
        </authorList>
    </citation>
    <scope>NUCLEOTIDE SEQUENCE [LARGE SCALE GENOMIC DNA]</scope>
    <source>
        <strain evidence="6 7">KCTC 42655</strain>
    </source>
</reference>
<gene>
    <name evidence="6" type="ORF">ABVT11_10105</name>
</gene>
<feature type="compositionally biased region" description="Basic and acidic residues" evidence="5">
    <location>
        <begin position="1"/>
        <end position="16"/>
    </location>
</feature>
<accession>A0ABV2CQI1</accession>
<comment type="caution">
    <text evidence="6">The sequence shown here is derived from an EMBL/GenBank/DDBJ whole genome shotgun (WGS) entry which is preliminary data.</text>
</comment>
<evidence type="ECO:0000256" key="1">
    <source>
        <dbReference type="ARBA" id="ARBA00004167"/>
    </source>
</evidence>
<dbReference type="PANTHER" id="PTHR30168">
    <property type="entry name" value="PUTATIVE MEMBRANE PROTEIN YPFJ"/>
    <property type="match status" value="1"/>
</dbReference>
<evidence type="ECO:0000256" key="5">
    <source>
        <dbReference type="SAM" id="MobiDB-lite"/>
    </source>
</evidence>
<keyword evidence="3" id="KW-1133">Transmembrane helix</keyword>
<feature type="region of interest" description="Disordered" evidence="5">
    <location>
        <begin position="1"/>
        <end position="22"/>
    </location>
</feature>
<dbReference type="Proteomes" id="UP001548590">
    <property type="component" value="Unassembled WGS sequence"/>
</dbReference>
<evidence type="ECO:0000313" key="7">
    <source>
        <dbReference type="Proteomes" id="UP001548590"/>
    </source>
</evidence>
<keyword evidence="4" id="KW-0472">Membrane</keyword>
<dbReference type="SUPFAM" id="SSF55486">
    <property type="entry name" value="Metalloproteases ('zincins'), catalytic domain"/>
    <property type="match status" value="1"/>
</dbReference>
<dbReference type="EMBL" id="JBEWLZ010000004">
    <property type="protein sequence ID" value="MET1490181.1"/>
    <property type="molecule type" value="Genomic_DNA"/>
</dbReference>
<name>A0ABV2CQI1_9RHOO</name>
<keyword evidence="2" id="KW-0812">Transmembrane</keyword>